<dbReference type="GO" id="GO:0016020">
    <property type="term" value="C:membrane"/>
    <property type="evidence" value="ECO:0007669"/>
    <property type="project" value="UniProtKB-SubCell"/>
</dbReference>
<feature type="transmembrane region" description="Helical" evidence="5">
    <location>
        <begin position="29"/>
        <end position="48"/>
    </location>
</feature>
<dbReference type="PANTHER" id="PTHR43027:SF2">
    <property type="entry name" value="TRANSPORT PERMEASE PROTEIN"/>
    <property type="match status" value="1"/>
</dbReference>
<feature type="transmembrane region" description="Helical" evidence="5">
    <location>
        <begin position="157"/>
        <end position="180"/>
    </location>
</feature>
<dbReference type="PANTHER" id="PTHR43027">
    <property type="entry name" value="DOXORUBICIN RESISTANCE ABC TRANSPORTER PERMEASE PROTEIN DRRC-RELATED"/>
    <property type="match status" value="1"/>
</dbReference>
<evidence type="ECO:0000313" key="7">
    <source>
        <dbReference type="EMBL" id="KYF58833.1"/>
    </source>
</evidence>
<dbReference type="Proteomes" id="UP000075420">
    <property type="component" value="Unassembled WGS sequence"/>
</dbReference>
<dbReference type="InterPro" id="IPR047817">
    <property type="entry name" value="ABC2_TM_bact-type"/>
</dbReference>
<evidence type="ECO:0000256" key="2">
    <source>
        <dbReference type="ARBA" id="ARBA00022692"/>
    </source>
</evidence>
<dbReference type="InterPro" id="IPR013525">
    <property type="entry name" value="ABC2_TM"/>
</dbReference>
<feature type="transmembrane region" description="Helical" evidence="5">
    <location>
        <begin position="270"/>
        <end position="288"/>
    </location>
</feature>
<organism evidence="7 8">
    <name type="scientific">Sorangium cellulosum</name>
    <name type="common">Polyangium cellulosum</name>
    <dbReference type="NCBI Taxonomy" id="56"/>
    <lineage>
        <taxon>Bacteria</taxon>
        <taxon>Pseudomonadati</taxon>
        <taxon>Myxococcota</taxon>
        <taxon>Polyangia</taxon>
        <taxon>Polyangiales</taxon>
        <taxon>Polyangiaceae</taxon>
        <taxon>Sorangium</taxon>
    </lineage>
</organism>
<keyword evidence="4 5" id="KW-0472">Membrane</keyword>
<name>A0A150PT48_SORCE</name>
<evidence type="ECO:0000256" key="4">
    <source>
        <dbReference type="ARBA" id="ARBA00023136"/>
    </source>
</evidence>
<dbReference type="PROSITE" id="PS51012">
    <property type="entry name" value="ABC_TM2"/>
    <property type="match status" value="1"/>
</dbReference>
<dbReference type="Pfam" id="PF12698">
    <property type="entry name" value="ABC2_membrane_3"/>
    <property type="match status" value="1"/>
</dbReference>
<comment type="subcellular location">
    <subcellularLocation>
        <location evidence="1">Membrane</location>
        <topology evidence="1">Multi-pass membrane protein</topology>
    </subcellularLocation>
</comment>
<keyword evidence="2 5" id="KW-0812">Transmembrane</keyword>
<evidence type="ECO:0000256" key="1">
    <source>
        <dbReference type="ARBA" id="ARBA00004141"/>
    </source>
</evidence>
<accession>A0A150PT48</accession>
<feature type="domain" description="ABC transmembrane type-2" evidence="6">
    <location>
        <begin position="124"/>
        <end position="349"/>
    </location>
</feature>
<gene>
    <name evidence="7" type="ORF">BE08_14660</name>
</gene>
<sequence>MAWLRSLRAAPLALLIRARVVEFLREPEALFWMLVFPILLSSALAVAFRSQPAEPVLVGVEAGAEAEPRRAALEAAGPVVARVLPREQARQALRAGKVSLVVLATDPPTYWYDPTRPESRMARLEVDQALQRAAGRADAFQPAALEMTERGSRYIDFLVPGLLGMNVMMTGLWAIGFAIVQQRIGKLMKLFAAAPVRRWQLLVTHLGARLVFLVIEVVALLLFATLALDVPIAGSLAALAAVIVAGALAFAGMGLLIASRPRTLEGVSGLTNLAQFPMWIFSGVFFSTERFPGALQPFIQALPLTALNDALRGVMLEGATLAALAPELAVMAAWGVVCFALALKLFRWQ</sequence>
<reference evidence="7 8" key="1">
    <citation type="submission" date="2014-02" db="EMBL/GenBank/DDBJ databases">
        <title>The small core and large imbalanced accessory genome model reveals a collaborative survival strategy of Sorangium cellulosum strains in nature.</title>
        <authorList>
            <person name="Han K."/>
            <person name="Peng R."/>
            <person name="Blom J."/>
            <person name="Li Y.-Z."/>
        </authorList>
    </citation>
    <scope>NUCLEOTIDE SEQUENCE [LARGE SCALE GENOMIC DNA]</scope>
    <source>
        <strain evidence="7 8">So0157-25</strain>
    </source>
</reference>
<dbReference type="EMBL" id="JELY01000591">
    <property type="protein sequence ID" value="KYF58833.1"/>
    <property type="molecule type" value="Genomic_DNA"/>
</dbReference>
<dbReference type="AlphaFoldDB" id="A0A150PT48"/>
<evidence type="ECO:0000256" key="3">
    <source>
        <dbReference type="ARBA" id="ARBA00022989"/>
    </source>
</evidence>
<feature type="transmembrane region" description="Helical" evidence="5">
    <location>
        <begin position="201"/>
        <end position="226"/>
    </location>
</feature>
<dbReference type="InterPro" id="IPR052902">
    <property type="entry name" value="ABC-2_transporter"/>
</dbReference>
<feature type="transmembrane region" description="Helical" evidence="5">
    <location>
        <begin position="232"/>
        <end position="258"/>
    </location>
</feature>
<evidence type="ECO:0000256" key="5">
    <source>
        <dbReference type="SAM" id="Phobius"/>
    </source>
</evidence>
<feature type="transmembrane region" description="Helical" evidence="5">
    <location>
        <begin position="321"/>
        <end position="343"/>
    </location>
</feature>
<keyword evidence="3 5" id="KW-1133">Transmembrane helix</keyword>
<proteinExistence type="predicted"/>
<protein>
    <submittedName>
        <fullName evidence="7">Integral membrane transport protein</fullName>
    </submittedName>
</protein>
<comment type="caution">
    <text evidence="7">The sequence shown here is derived from an EMBL/GenBank/DDBJ whole genome shotgun (WGS) entry which is preliminary data.</text>
</comment>
<dbReference type="GO" id="GO:0140359">
    <property type="term" value="F:ABC-type transporter activity"/>
    <property type="evidence" value="ECO:0007669"/>
    <property type="project" value="InterPro"/>
</dbReference>
<evidence type="ECO:0000259" key="6">
    <source>
        <dbReference type="PROSITE" id="PS51012"/>
    </source>
</evidence>
<evidence type="ECO:0000313" key="8">
    <source>
        <dbReference type="Proteomes" id="UP000075420"/>
    </source>
</evidence>